<dbReference type="OrthoDB" id="1467297at2"/>
<reference evidence="1 2" key="1">
    <citation type="submission" date="2018-07" db="EMBL/GenBank/DDBJ databases">
        <title>Leeuwenhoekiella genomics.</title>
        <authorList>
            <person name="Tahon G."/>
            <person name="Willems A."/>
        </authorList>
    </citation>
    <scope>NUCLEOTIDE SEQUENCE [LARGE SCALE GENOMIC DNA]</scope>
    <source>
        <strain evidence="1 2">LMG 22550</strain>
    </source>
</reference>
<name>A0A4Q0PBD1_9FLAO</name>
<evidence type="ECO:0000313" key="2">
    <source>
        <dbReference type="Proteomes" id="UP000289238"/>
    </source>
</evidence>
<organism evidence="1 2">
    <name type="scientific">Leeuwenhoekiella aequorea</name>
    <dbReference type="NCBI Taxonomy" id="283736"/>
    <lineage>
        <taxon>Bacteria</taxon>
        <taxon>Pseudomonadati</taxon>
        <taxon>Bacteroidota</taxon>
        <taxon>Flavobacteriia</taxon>
        <taxon>Flavobacteriales</taxon>
        <taxon>Flavobacteriaceae</taxon>
        <taxon>Leeuwenhoekiella</taxon>
    </lineage>
</organism>
<evidence type="ECO:0008006" key="3">
    <source>
        <dbReference type="Google" id="ProtNLM"/>
    </source>
</evidence>
<comment type="caution">
    <text evidence="1">The sequence shown here is derived from an EMBL/GenBank/DDBJ whole genome shotgun (WGS) entry which is preliminary data.</text>
</comment>
<gene>
    <name evidence="1" type="ORF">DSM00_1272</name>
</gene>
<dbReference type="Proteomes" id="UP000289238">
    <property type="component" value="Unassembled WGS sequence"/>
</dbReference>
<dbReference type="EMBL" id="QOVM01000002">
    <property type="protein sequence ID" value="RXG23656.1"/>
    <property type="molecule type" value="Genomic_DNA"/>
</dbReference>
<dbReference type="AlphaFoldDB" id="A0A4Q0PBD1"/>
<keyword evidence="2" id="KW-1185">Reference proteome</keyword>
<protein>
    <recommendedName>
        <fullName evidence="3">DNA polymerase-3 subunit gamma/tau</fullName>
    </recommendedName>
</protein>
<accession>A0A4Q0PBD1</accession>
<proteinExistence type="predicted"/>
<evidence type="ECO:0000313" key="1">
    <source>
        <dbReference type="EMBL" id="RXG23656.1"/>
    </source>
</evidence>
<sequence length="154" mass="18043">MGGYISSLSVKGLKRKKEILERKTVKEVDISQLPKEPFTENALLATWKEYVSKLQKRGEKILASNLETDTPTLKGTVIHLEFPNETMRVELERAQHNLLEFLKRKLNNYDITIEITVNEAAERRYAYTTREKYEKLKEKNPDLEILRTTFDLDI</sequence>